<proteinExistence type="predicted"/>
<reference evidence="1" key="2">
    <citation type="journal article" date="2015" name="Fish Shellfish Immunol.">
        <title>Early steps in the European eel (Anguilla anguilla)-Vibrio vulnificus interaction in the gills: Role of the RtxA13 toxin.</title>
        <authorList>
            <person name="Callol A."/>
            <person name="Pajuelo D."/>
            <person name="Ebbesson L."/>
            <person name="Teles M."/>
            <person name="MacKenzie S."/>
            <person name="Amaro C."/>
        </authorList>
    </citation>
    <scope>NUCLEOTIDE SEQUENCE</scope>
</reference>
<name>A0A0E9R5G8_ANGAN</name>
<accession>A0A0E9R5G8</accession>
<dbReference type="EMBL" id="GBXM01084565">
    <property type="protein sequence ID" value="JAH24012.1"/>
    <property type="molecule type" value="Transcribed_RNA"/>
</dbReference>
<protein>
    <submittedName>
        <fullName evidence="1">Uncharacterized protein</fullName>
    </submittedName>
</protein>
<reference evidence="1" key="1">
    <citation type="submission" date="2014-11" db="EMBL/GenBank/DDBJ databases">
        <authorList>
            <person name="Amaro Gonzalez C."/>
        </authorList>
    </citation>
    <scope>NUCLEOTIDE SEQUENCE</scope>
</reference>
<evidence type="ECO:0000313" key="1">
    <source>
        <dbReference type="EMBL" id="JAH24012.1"/>
    </source>
</evidence>
<sequence>MYFLGIFTAPVDTSFLKTYFFLMNLQLEESKPEIPPPLPV</sequence>
<dbReference type="AlphaFoldDB" id="A0A0E9R5G8"/>
<organism evidence="1">
    <name type="scientific">Anguilla anguilla</name>
    <name type="common">European freshwater eel</name>
    <name type="synonym">Muraena anguilla</name>
    <dbReference type="NCBI Taxonomy" id="7936"/>
    <lineage>
        <taxon>Eukaryota</taxon>
        <taxon>Metazoa</taxon>
        <taxon>Chordata</taxon>
        <taxon>Craniata</taxon>
        <taxon>Vertebrata</taxon>
        <taxon>Euteleostomi</taxon>
        <taxon>Actinopterygii</taxon>
        <taxon>Neopterygii</taxon>
        <taxon>Teleostei</taxon>
        <taxon>Anguilliformes</taxon>
        <taxon>Anguillidae</taxon>
        <taxon>Anguilla</taxon>
    </lineage>
</organism>